<dbReference type="Gene3D" id="1.20.920.10">
    <property type="entry name" value="Bromodomain-like"/>
    <property type="match status" value="1"/>
</dbReference>
<dbReference type="Proteomes" id="UP000436088">
    <property type="component" value="Unassembled WGS sequence"/>
</dbReference>
<evidence type="ECO:0000256" key="1">
    <source>
        <dbReference type="ARBA" id="ARBA00023117"/>
    </source>
</evidence>
<proteinExistence type="predicted"/>
<organism evidence="4 5">
    <name type="scientific">Hibiscus syriacus</name>
    <name type="common">Rose of Sharon</name>
    <dbReference type="NCBI Taxonomy" id="106335"/>
    <lineage>
        <taxon>Eukaryota</taxon>
        <taxon>Viridiplantae</taxon>
        <taxon>Streptophyta</taxon>
        <taxon>Embryophyta</taxon>
        <taxon>Tracheophyta</taxon>
        <taxon>Spermatophyta</taxon>
        <taxon>Magnoliopsida</taxon>
        <taxon>eudicotyledons</taxon>
        <taxon>Gunneridae</taxon>
        <taxon>Pentapetalae</taxon>
        <taxon>rosids</taxon>
        <taxon>malvids</taxon>
        <taxon>Malvales</taxon>
        <taxon>Malvaceae</taxon>
        <taxon>Malvoideae</taxon>
        <taxon>Hibiscus</taxon>
    </lineage>
</organism>
<evidence type="ECO:0000256" key="2">
    <source>
        <dbReference type="PROSITE-ProRule" id="PRU00035"/>
    </source>
</evidence>
<sequence>MDFGMIAKKLNEGSYQTLEKFEQDVFLVPNNVILFNASNTIYYRQARALKELATKLFHALKTDPKSFEFEASLQRMGLGRRTNAGVGILNCYRAHGRFNDVDVERRQTSRPWKYLLSENGSLVSAVYNSSKPLVLDSLTGGNPIAGRQPSTATNLTAGHRRRWPKNSKFPQIIDPSISTSTVARMGAWKLRWQFCFLGSVDGFIAITGACFGPDNRAKFGESPNLKCVELKVEQILLIINFFFLFI</sequence>
<reference evidence="4" key="1">
    <citation type="submission" date="2019-09" db="EMBL/GenBank/DDBJ databases">
        <title>Draft genome information of white flower Hibiscus syriacus.</title>
        <authorList>
            <person name="Kim Y.-M."/>
        </authorList>
    </citation>
    <scope>NUCLEOTIDE SEQUENCE [LARGE SCALE GENOMIC DNA]</scope>
    <source>
        <strain evidence="4">YM2019G1</strain>
    </source>
</reference>
<name>A0A6A2WP40_HIBSY</name>
<dbReference type="CDD" id="cd04369">
    <property type="entry name" value="Bromodomain"/>
    <property type="match status" value="1"/>
</dbReference>
<dbReference type="InterPro" id="IPR001487">
    <property type="entry name" value="Bromodomain"/>
</dbReference>
<dbReference type="EMBL" id="VEPZ02001757">
    <property type="protein sequence ID" value="KAE8657555.1"/>
    <property type="molecule type" value="Genomic_DNA"/>
</dbReference>
<evidence type="ECO:0000313" key="4">
    <source>
        <dbReference type="EMBL" id="KAE8657555.1"/>
    </source>
</evidence>
<dbReference type="PANTHER" id="PTHR22881:SF26">
    <property type="entry name" value="BROMODOMAIN CONTAINING PROTEIN, EXPRESSED"/>
    <property type="match status" value="1"/>
</dbReference>
<dbReference type="SUPFAM" id="SSF47370">
    <property type="entry name" value="Bromodomain"/>
    <property type="match status" value="1"/>
</dbReference>
<dbReference type="Pfam" id="PF00439">
    <property type="entry name" value="Bromodomain"/>
    <property type="match status" value="1"/>
</dbReference>
<protein>
    <recommendedName>
        <fullName evidence="3">Bromo domain-containing protein</fullName>
    </recommendedName>
</protein>
<evidence type="ECO:0000313" key="5">
    <source>
        <dbReference type="Proteomes" id="UP000436088"/>
    </source>
</evidence>
<dbReference type="AlphaFoldDB" id="A0A6A2WP40"/>
<accession>A0A6A2WP40</accession>
<dbReference type="PROSITE" id="PS50014">
    <property type="entry name" value="BROMODOMAIN_2"/>
    <property type="match status" value="1"/>
</dbReference>
<dbReference type="InterPro" id="IPR036427">
    <property type="entry name" value="Bromodomain-like_sf"/>
</dbReference>
<feature type="domain" description="Bromo" evidence="3">
    <location>
        <begin position="1"/>
        <end position="43"/>
    </location>
</feature>
<gene>
    <name evidence="4" type="ORF">F3Y22_tig00116989pilonHSYRG00233</name>
</gene>
<evidence type="ECO:0000259" key="3">
    <source>
        <dbReference type="PROSITE" id="PS50014"/>
    </source>
</evidence>
<keyword evidence="1 2" id="KW-0103">Bromodomain</keyword>
<dbReference type="InterPro" id="IPR051831">
    <property type="entry name" value="Bromodomain_contain_prot"/>
</dbReference>
<keyword evidence="5" id="KW-1185">Reference proteome</keyword>
<comment type="caution">
    <text evidence="4">The sequence shown here is derived from an EMBL/GenBank/DDBJ whole genome shotgun (WGS) entry which is preliminary data.</text>
</comment>
<dbReference type="PANTHER" id="PTHR22881">
    <property type="entry name" value="BROMODOMAIN CONTAINING PROTEIN"/>
    <property type="match status" value="1"/>
</dbReference>